<sequence>MSEFQFQIMSDLHLETSKVRPSYESFDIQPKCQCLALLGDIGHASDPRLFDFFNRQLQQFRAVFYLLGNHEPYGMTFPEAKEIVRAFEADVEQRRRSRSNSTMGKFIFLDRSRYDLSESLTVFGCTLFSSISPQQRDPVARFVSDFSSIDDWTVDSHNAAHRTDLQWLNSQILECAQHEPHRSIVVLTHHSPTTLDEADDPNHVKDDAQIRSAFTTDLSSQPCWTTPHVKLWAFGHTHFNCDLDDPQTKKRVVANQKGYRKSESLTFSGSKVVEVDTSPHLGQKVSKIELDVRKSKNKRKQCMPQIPRLRQLYAWSVKGIPCSSYSVRVAVPDFLTPSHVMLATLCDSEAISFGIFRDDVVVKLAIGRLK</sequence>
<keyword evidence="3" id="KW-1185">Reference proteome</keyword>
<comment type="caution">
    <text evidence="2">The sequence shown here is derived from an EMBL/GenBank/DDBJ whole genome shotgun (WGS) entry which is preliminary data.</text>
</comment>
<dbReference type="InterPro" id="IPR029052">
    <property type="entry name" value="Metallo-depent_PP-like"/>
</dbReference>
<evidence type="ECO:0000259" key="1">
    <source>
        <dbReference type="Pfam" id="PF00149"/>
    </source>
</evidence>
<dbReference type="AlphaFoldDB" id="A0A8H3EHC5"/>
<dbReference type="SUPFAM" id="SSF56300">
    <property type="entry name" value="Metallo-dependent phosphatases"/>
    <property type="match status" value="1"/>
</dbReference>
<dbReference type="Gene3D" id="3.60.21.10">
    <property type="match status" value="1"/>
</dbReference>
<reference evidence="2" key="1">
    <citation type="submission" date="2021-03" db="EMBL/GenBank/DDBJ databases">
        <authorList>
            <person name="Tagirdzhanova G."/>
        </authorList>
    </citation>
    <scope>NUCLEOTIDE SEQUENCE</scope>
</reference>
<dbReference type="InterPro" id="IPR004843">
    <property type="entry name" value="Calcineurin-like_PHP"/>
</dbReference>
<dbReference type="EMBL" id="CAJPDR010000018">
    <property type="protein sequence ID" value="CAF9906766.1"/>
    <property type="molecule type" value="Genomic_DNA"/>
</dbReference>
<evidence type="ECO:0000313" key="2">
    <source>
        <dbReference type="EMBL" id="CAF9906766.1"/>
    </source>
</evidence>
<organism evidence="2 3">
    <name type="scientific">Alectoria fallacina</name>
    <dbReference type="NCBI Taxonomy" id="1903189"/>
    <lineage>
        <taxon>Eukaryota</taxon>
        <taxon>Fungi</taxon>
        <taxon>Dikarya</taxon>
        <taxon>Ascomycota</taxon>
        <taxon>Pezizomycotina</taxon>
        <taxon>Lecanoromycetes</taxon>
        <taxon>OSLEUM clade</taxon>
        <taxon>Lecanoromycetidae</taxon>
        <taxon>Lecanorales</taxon>
        <taxon>Lecanorineae</taxon>
        <taxon>Parmeliaceae</taxon>
        <taxon>Alectoria</taxon>
    </lineage>
</organism>
<dbReference type="Proteomes" id="UP000664203">
    <property type="component" value="Unassembled WGS sequence"/>
</dbReference>
<proteinExistence type="predicted"/>
<protein>
    <recommendedName>
        <fullName evidence="1">Calcineurin-like phosphoesterase domain-containing protein</fullName>
    </recommendedName>
</protein>
<name>A0A8H3EHC5_9LECA</name>
<dbReference type="PANTHER" id="PTHR37844">
    <property type="entry name" value="SER/THR PROTEIN PHOSPHATASE SUPERFAMILY (AFU_ORTHOLOGUE AFUA_1G14840)"/>
    <property type="match status" value="1"/>
</dbReference>
<gene>
    <name evidence="2" type="ORF">ALECFALPRED_002637</name>
</gene>
<evidence type="ECO:0000313" key="3">
    <source>
        <dbReference type="Proteomes" id="UP000664203"/>
    </source>
</evidence>
<dbReference type="Pfam" id="PF00149">
    <property type="entry name" value="Metallophos"/>
    <property type="match status" value="1"/>
</dbReference>
<dbReference type="OrthoDB" id="550558at2759"/>
<feature type="domain" description="Calcineurin-like phosphoesterase" evidence="1">
    <location>
        <begin position="8"/>
        <end position="238"/>
    </location>
</feature>
<accession>A0A8H3EHC5</accession>
<dbReference type="PANTHER" id="PTHR37844:SF2">
    <property type="entry name" value="SER_THR PROTEIN PHOSPHATASE SUPERFAMILY (AFU_ORTHOLOGUE AFUA_1G14840)"/>
    <property type="match status" value="1"/>
</dbReference>
<dbReference type="GO" id="GO:0016787">
    <property type="term" value="F:hydrolase activity"/>
    <property type="evidence" value="ECO:0007669"/>
    <property type="project" value="InterPro"/>
</dbReference>